<sequence length="234" mass="24361">MANPASTRAARPALLTVLLSGLLCAGLLTACSAPQDDDTSSVASLPPASDTGTASADDATADAGAADAGADDAGADDEKTDRKTGDDALTARPQVRLDDSPERLAALWNTYDQCLLDNGAQANDGRQAGPAPATGGREKILVLQPVPEKAQQACADLEPLGPVELDPDLNPDFHDDMVAWVTCMQERGMPVHLSKDMGDPTIPAWTYDDSDAKLPDDAMTIEEDCKLAAFGGDR</sequence>
<dbReference type="Proteomes" id="UP000655589">
    <property type="component" value="Unassembled WGS sequence"/>
</dbReference>
<proteinExistence type="predicted"/>
<accession>A0A8H9GGF7</accession>
<comment type="caution">
    <text evidence="3">The sequence shown here is derived from an EMBL/GenBank/DDBJ whole genome shotgun (WGS) entry which is preliminary data.</text>
</comment>
<organism evidence="3 4">
    <name type="scientific">Promicromonospora citrea</name>
    <dbReference type="NCBI Taxonomy" id="43677"/>
    <lineage>
        <taxon>Bacteria</taxon>
        <taxon>Bacillati</taxon>
        <taxon>Actinomycetota</taxon>
        <taxon>Actinomycetes</taxon>
        <taxon>Micrococcales</taxon>
        <taxon>Promicromonosporaceae</taxon>
        <taxon>Promicromonospora</taxon>
    </lineage>
</organism>
<feature type="chain" id="PRO_5038599364" description="Lipoprotein" evidence="2">
    <location>
        <begin position="26"/>
        <end position="234"/>
    </location>
</feature>
<name>A0A8H9GGF7_9MICO</name>
<evidence type="ECO:0000313" key="3">
    <source>
        <dbReference type="EMBL" id="GGM15532.1"/>
    </source>
</evidence>
<keyword evidence="2" id="KW-0732">Signal</keyword>
<dbReference type="RefSeq" id="WP_171106016.1">
    <property type="nucleotide sequence ID" value="NZ_BMPT01000003.1"/>
</dbReference>
<protein>
    <recommendedName>
        <fullName evidence="5">Lipoprotein</fullName>
    </recommendedName>
</protein>
<feature type="signal peptide" evidence="2">
    <location>
        <begin position="1"/>
        <end position="25"/>
    </location>
</feature>
<feature type="region of interest" description="Disordered" evidence="1">
    <location>
        <begin position="34"/>
        <end position="97"/>
    </location>
</feature>
<evidence type="ECO:0008006" key="5">
    <source>
        <dbReference type="Google" id="ProtNLM"/>
    </source>
</evidence>
<reference evidence="3" key="1">
    <citation type="journal article" date="2014" name="Int. J. Syst. Evol. Microbiol.">
        <title>Complete genome sequence of Corynebacterium casei LMG S-19264T (=DSM 44701T), isolated from a smear-ripened cheese.</title>
        <authorList>
            <consortium name="US DOE Joint Genome Institute (JGI-PGF)"/>
            <person name="Walter F."/>
            <person name="Albersmeier A."/>
            <person name="Kalinowski J."/>
            <person name="Ruckert C."/>
        </authorList>
    </citation>
    <scope>NUCLEOTIDE SEQUENCE</scope>
    <source>
        <strain evidence="3">JCM 3051</strain>
    </source>
</reference>
<reference evidence="3" key="2">
    <citation type="submission" date="2020-09" db="EMBL/GenBank/DDBJ databases">
        <authorList>
            <person name="Sun Q."/>
            <person name="Ohkuma M."/>
        </authorList>
    </citation>
    <scope>NUCLEOTIDE SEQUENCE</scope>
    <source>
        <strain evidence="3">JCM 3051</strain>
    </source>
</reference>
<dbReference type="AlphaFoldDB" id="A0A8H9GGF7"/>
<gene>
    <name evidence="3" type="ORF">GCM10010102_08900</name>
</gene>
<feature type="compositionally biased region" description="Low complexity" evidence="1">
    <location>
        <begin position="48"/>
        <end position="68"/>
    </location>
</feature>
<evidence type="ECO:0000313" key="4">
    <source>
        <dbReference type="Proteomes" id="UP000655589"/>
    </source>
</evidence>
<dbReference type="EMBL" id="BMPT01000003">
    <property type="protein sequence ID" value="GGM15532.1"/>
    <property type="molecule type" value="Genomic_DNA"/>
</dbReference>
<evidence type="ECO:0000256" key="2">
    <source>
        <dbReference type="SAM" id="SignalP"/>
    </source>
</evidence>
<evidence type="ECO:0000256" key="1">
    <source>
        <dbReference type="SAM" id="MobiDB-lite"/>
    </source>
</evidence>
<feature type="compositionally biased region" description="Basic and acidic residues" evidence="1">
    <location>
        <begin position="76"/>
        <end position="86"/>
    </location>
</feature>
<keyword evidence="4" id="KW-1185">Reference proteome</keyword>